<dbReference type="Proteomes" id="UP000288490">
    <property type="component" value="Unassembled WGS sequence"/>
</dbReference>
<evidence type="ECO:0000313" key="3">
    <source>
        <dbReference type="EMBL" id="RST96200.1"/>
    </source>
</evidence>
<dbReference type="PANTHER" id="PTHR46558">
    <property type="entry name" value="TRACRIPTIONAL REGULATORY PROTEIN-RELATED-RELATED"/>
    <property type="match status" value="1"/>
</dbReference>
<dbReference type="PROSITE" id="PS50943">
    <property type="entry name" value="HTH_CROC1"/>
    <property type="match status" value="1"/>
</dbReference>
<comment type="caution">
    <text evidence="3">The sequence shown here is derived from an EMBL/GenBank/DDBJ whole genome shotgun (WGS) entry which is preliminary data.</text>
</comment>
<protein>
    <submittedName>
        <fullName evidence="3">Transcriptional regulator</fullName>
    </submittedName>
</protein>
<dbReference type="EMBL" id="NGJT01000001">
    <property type="protein sequence ID" value="RST96200.1"/>
    <property type="molecule type" value="Genomic_DNA"/>
</dbReference>
<keyword evidence="1" id="KW-0238">DNA-binding</keyword>
<dbReference type="SMART" id="SM00530">
    <property type="entry name" value="HTH_XRE"/>
    <property type="match status" value="1"/>
</dbReference>
<dbReference type="Pfam" id="PF01381">
    <property type="entry name" value="HTH_3"/>
    <property type="match status" value="1"/>
</dbReference>
<keyword evidence="4" id="KW-1185">Reference proteome</keyword>
<organism evidence="3 4">
    <name type="scientific">Vagococcus bubulae</name>
    <dbReference type="NCBI Taxonomy" id="1977868"/>
    <lineage>
        <taxon>Bacteria</taxon>
        <taxon>Bacillati</taxon>
        <taxon>Bacillota</taxon>
        <taxon>Bacilli</taxon>
        <taxon>Lactobacillales</taxon>
        <taxon>Enterococcaceae</taxon>
        <taxon>Vagococcus</taxon>
    </lineage>
</organism>
<evidence type="ECO:0000313" key="4">
    <source>
        <dbReference type="Proteomes" id="UP000288490"/>
    </source>
</evidence>
<evidence type="ECO:0000256" key="1">
    <source>
        <dbReference type="ARBA" id="ARBA00023125"/>
    </source>
</evidence>
<dbReference type="SUPFAM" id="SSF47413">
    <property type="entry name" value="lambda repressor-like DNA-binding domains"/>
    <property type="match status" value="1"/>
</dbReference>
<dbReference type="RefSeq" id="WP_125955576.1">
    <property type="nucleotide sequence ID" value="NZ_JAQEJV010000001.1"/>
</dbReference>
<dbReference type="InterPro" id="IPR010982">
    <property type="entry name" value="Lambda_DNA-bd_dom_sf"/>
</dbReference>
<feature type="domain" description="HTH cro/C1-type" evidence="2">
    <location>
        <begin position="5"/>
        <end position="59"/>
    </location>
</feature>
<accession>A0A429ZR43</accession>
<dbReference type="AlphaFoldDB" id="A0A429ZR43"/>
<dbReference type="Gene3D" id="1.10.260.40">
    <property type="entry name" value="lambda repressor-like DNA-binding domains"/>
    <property type="match status" value="1"/>
</dbReference>
<dbReference type="PANTHER" id="PTHR46558:SF4">
    <property type="entry name" value="DNA-BIDING PHAGE PROTEIN"/>
    <property type="match status" value="1"/>
</dbReference>
<dbReference type="GO" id="GO:0003677">
    <property type="term" value="F:DNA binding"/>
    <property type="evidence" value="ECO:0007669"/>
    <property type="project" value="UniProtKB-KW"/>
</dbReference>
<proteinExistence type="predicted"/>
<sequence length="66" mass="7579">MKNNLANIRKEKKMTQQDLASVLDISRQTIISLEKGKYNPSIILALKIGNFFNIPVEDIFLLEEDD</sequence>
<gene>
    <name evidence="3" type="ORF">CBF36_00265</name>
</gene>
<name>A0A429ZR43_9ENTE</name>
<dbReference type="OrthoDB" id="6386941at2"/>
<evidence type="ECO:0000259" key="2">
    <source>
        <dbReference type="PROSITE" id="PS50943"/>
    </source>
</evidence>
<reference evidence="3 4" key="1">
    <citation type="submission" date="2017-05" db="EMBL/GenBank/DDBJ databases">
        <title>Vagococcus spp. assemblies.</title>
        <authorList>
            <person name="Gulvik C.A."/>
        </authorList>
    </citation>
    <scope>NUCLEOTIDE SEQUENCE [LARGE SCALE GENOMIC DNA]</scope>
    <source>
        <strain evidence="3 4">SS1994</strain>
    </source>
</reference>
<dbReference type="InterPro" id="IPR001387">
    <property type="entry name" value="Cro/C1-type_HTH"/>
</dbReference>
<dbReference type="CDD" id="cd00093">
    <property type="entry name" value="HTH_XRE"/>
    <property type="match status" value="1"/>
</dbReference>